<dbReference type="Proteomes" id="UP000000763">
    <property type="component" value="Chromosome 7"/>
</dbReference>
<gene>
    <name evidence="2" type="primary">OJ1127_E01.123</name>
</gene>
<dbReference type="EMBL" id="AP003747">
    <property type="protein sequence ID" value="BAC55615.1"/>
    <property type="molecule type" value="Genomic_DNA"/>
</dbReference>
<evidence type="ECO:0000313" key="3">
    <source>
        <dbReference type="Proteomes" id="UP000000763"/>
    </source>
</evidence>
<feature type="region of interest" description="Disordered" evidence="1">
    <location>
        <begin position="192"/>
        <end position="228"/>
    </location>
</feature>
<accession>Q84ZS1</accession>
<proteinExistence type="predicted"/>
<evidence type="ECO:0000256" key="1">
    <source>
        <dbReference type="SAM" id="MobiDB-lite"/>
    </source>
</evidence>
<reference evidence="3" key="2">
    <citation type="journal article" date="2008" name="Nucleic Acids Res.">
        <title>The rice annotation project database (RAP-DB): 2008 update.</title>
        <authorList>
            <consortium name="The rice annotation project (RAP)"/>
        </authorList>
    </citation>
    <scope>GENOME REANNOTATION</scope>
    <source>
        <strain evidence="3">cv. Nipponbare</strain>
    </source>
</reference>
<name>Q84ZS1_ORYSJ</name>
<organism evidence="2 3">
    <name type="scientific">Oryza sativa subsp. japonica</name>
    <name type="common">Rice</name>
    <dbReference type="NCBI Taxonomy" id="39947"/>
    <lineage>
        <taxon>Eukaryota</taxon>
        <taxon>Viridiplantae</taxon>
        <taxon>Streptophyta</taxon>
        <taxon>Embryophyta</taxon>
        <taxon>Tracheophyta</taxon>
        <taxon>Spermatophyta</taxon>
        <taxon>Magnoliopsida</taxon>
        <taxon>Liliopsida</taxon>
        <taxon>Poales</taxon>
        <taxon>Poaceae</taxon>
        <taxon>BOP clade</taxon>
        <taxon>Oryzoideae</taxon>
        <taxon>Oryzeae</taxon>
        <taxon>Oryzinae</taxon>
        <taxon>Oryza</taxon>
        <taxon>Oryza sativa</taxon>
    </lineage>
</organism>
<dbReference type="AlphaFoldDB" id="Q84ZS1"/>
<sequence length="349" mass="37650">MWWWRCVWQRRWVVATEEIGVVSLVLSSTVGGGTEMSRVGFGGADRGWGDTVLKAEIGGCTETVDEPEIGGGTEETDEAEFLVKIGGGAEETSEKGDERRSGEWRGQLAGWEGGCGVRRATAEWAMRSGRRVGARAPGDDGGGDVHRRDGRENWRRRWISRLEGKCDDFGGVGVREGGCYPGRDGDRITAEGVGGDLATGAPRAAGIGGADRWRRPGDVRNSCGEEAEDRPMGILEDEPAAGIRWQIGSPRKASAATWRREHLVRRGSVETGDADDGAAATWRREHLVRRGGGGQAMQRTARRLIRSGAVMAEVRERCSGGGRRCGSGALIEGGGGRIDLDRSDFRRMI</sequence>
<evidence type="ECO:0000313" key="2">
    <source>
        <dbReference type="EMBL" id="BAC55615.1"/>
    </source>
</evidence>
<protein>
    <submittedName>
        <fullName evidence="2">Uncharacterized protein</fullName>
    </submittedName>
</protein>
<reference evidence="3" key="1">
    <citation type="journal article" date="2005" name="Nature">
        <title>The map-based sequence of the rice genome.</title>
        <authorList>
            <consortium name="International rice genome sequencing project (IRGSP)"/>
            <person name="Matsumoto T."/>
            <person name="Wu J."/>
            <person name="Kanamori H."/>
            <person name="Katayose Y."/>
            <person name="Fujisawa M."/>
            <person name="Namiki N."/>
            <person name="Mizuno H."/>
            <person name="Yamamoto K."/>
            <person name="Antonio B.A."/>
            <person name="Baba T."/>
            <person name="Sakata K."/>
            <person name="Nagamura Y."/>
            <person name="Aoki H."/>
            <person name="Arikawa K."/>
            <person name="Arita K."/>
            <person name="Bito T."/>
            <person name="Chiden Y."/>
            <person name="Fujitsuka N."/>
            <person name="Fukunaka R."/>
            <person name="Hamada M."/>
            <person name="Harada C."/>
            <person name="Hayashi A."/>
            <person name="Hijishita S."/>
            <person name="Honda M."/>
            <person name="Hosokawa S."/>
            <person name="Ichikawa Y."/>
            <person name="Idonuma A."/>
            <person name="Iijima M."/>
            <person name="Ikeda M."/>
            <person name="Ikeno M."/>
            <person name="Ito K."/>
            <person name="Ito S."/>
            <person name="Ito T."/>
            <person name="Ito Y."/>
            <person name="Ito Y."/>
            <person name="Iwabuchi A."/>
            <person name="Kamiya K."/>
            <person name="Karasawa W."/>
            <person name="Kurita K."/>
            <person name="Katagiri S."/>
            <person name="Kikuta A."/>
            <person name="Kobayashi H."/>
            <person name="Kobayashi N."/>
            <person name="Machita K."/>
            <person name="Maehara T."/>
            <person name="Masukawa M."/>
            <person name="Mizubayashi T."/>
            <person name="Mukai Y."/>
            <person name="Nagasaki H."/>
            <person name="Nagata Y."/>
            <person name="Naito S."/>
            <person name="Nakashima M."/>
            <person name="Nakama Y."/>
            <person name="Nakamichi Y."/>
            <person name="Nakamura M."/>
            <person name="Meguro A."/>
            <person name="Negishi M."/>
            <person name="Ohta I."/>
            <person name="Ohta T."/>
            <person name="Okamoto M."/>
            <person name="Ono N."/>
            <person name="Saji S."/>
            <person name="Sakaguchi M."/>
            <person name="Sakai K."/>
            <person name="Shibata M."/>
            <person name="Shimokawa T."/>
            <person name="Song J."/>
            <person name="Takazaki Y."/>
            <person name="Terasawa K."/>
            <person name="Tsugane M."/>
            <person name="Tsuji K."/>
            <person name="Ueda S."/>
            <person name="Waki K."/>
            <person name="Yamagata H."/>
            <person name="Yamamoto M."/>
            <person name="Yamamoto S."/>
            <person name="Yamane H."/>
            <person name="Yoshiki S."/>
            <person name="Yoshihara R."/>
            <person name="Yukawa K."/>
            <person name="Zhong H."/>
            <person name="Yano M."/>
            <person name="Yuan Q."/>
            <person name="Ouyang S."/>
            <person name="Liu J."/>
            <person name="Jones K.M."/>
            <person name="Gansberger K."/>
            <person name="Moffat K."/>
            <person name="Hill J."/>
            <person name="Bera J."/>
            <person name="Fadrosh D."/>
            <person name="Jin S."/>
            <person name="Johri S."/>
            <person name="Kim M."/>
            <person name="Overton L."/>
            <person name="Reardon M."/>
            <person name="Tsitrin T."/>
            <person name="Vuong H."/>
            <person name="Weaver B."/>
            <person name="Ciecko A."/>
            <person name="Tallon L."/>
            <person name="Jackson J."/>
            <person name="Pai G."/>
            <person name="Aken S.V."/>
            <person name="Utterback T."/>
            <person name="Reidmuller S."/>
            <person name="Feldblyum T."/>
            <person name="Hsiao J."/>
            <person name="Zismann V."/>
            <person name="Iobst S."/>
            <person name="de Vazeille A.R."/>
            <person name="Buell C.R."/>
            <person name="Ying K."/>
            <person name="Li Y."/>
            <person name="Lu T."/>
            <person name="Huang Y."/>
            <person name="Zhao Q."/>
            <person name="Feng Q."/>
            <person name="Zhang L."/>
            <person name="Zhu J."/>
            <person name="Weng Q."/>
            <person name="Mu J."/>
            <person name="Lu Y."/>
            <person name="Fan D."/>
            <person name="Liu Y."/>
            <person name="Guan J."/>
            <person name="Zhang Y."/>
            <person name="Yu S."/>
            <person name="Liu X."/>
            <person name="Zhang Y."/>
            <person name="Hong G."/>
            <person name="Han B."/>
            <person name="Choisne N."/>
            <person name="Demange N."/>
            <person name="Orjeda G."/>
            <person name="Samain S."/>
            <person name="Cattolico L."/>
            <person name="Pelletier E."/>
            <person name="Couloux A."/>
            <person name="Segurens B."/>
            <person name="Wincker P."/>
            <person name="D'Hont A."/>
            <person name="Scarpelli C."/>
            <person name="Weissenbach J."/>
            <person name="Salanoubat M."/>
            <person name="Quetier F."/>
            <person name="Yu Y."/>
            <person name="Kim H.R."/>
            <person name="Rambo T."/>
            <person name="Currie J."/>
            <person name="Collura K."/>
            <person name="Luo M."/>
            <person name="Yang T."/>
            <person name="Ammiraju J.S.S."/>
            <person name="Engler F."/>
            <person name="Soderlund C."/>
            <person name="Wing R.A."/>
            <person name="Palmer L.E."/>
            <person name="de la Bastide M."/>
            <person name="Spiegel L."/>
            <person name="Nascimento L."/>
            <person name="Zutavern T."/>
            <person name="O'Shaughnessy A."/>
            <person name="Dike S."/>
            <person name="Dedhia N."/>
            <person name="Preston R."/>
            <person name="Balija V."/>
            <person name="McCombie W.R."/>
            <person name="Chow T."/>
            <person name="Chen H."/>
            <person name="Chung M."/>
            <person name="Chen C."/>
            <person name="Shaw J."/>
            <person name="Wu H."/>
            <person name="Hsiao K."/>
            <person name="Chao Y."/>
            <person name="Chu M."/>
            <person name="Cheng C."/>
            <person name="Hour A."/>
            <person name="Lee P."/>
            <person name="Lin S."/>
            <person name="Lin Y."/>
            <person name="Liou J."/>
            <person name="Liu S."/>
            <person name="Hsing Y."/>
            <person name="Raghuvanshi S."/>
            <person name="Mohanty A."/>
            <person name="Bharti A.K."/>
            <person name="Gaur A."/>
            <person name="Gupta V."/>
            <person name="Kumar D."/>
            <person name="Ravi V."/>
            <person name="Vij S."/>
            <person name="Kapur A."/>
            <person name="Khurana P."/>
            <person name="Khurana P."/>
            <person name="Khurana J.P."/>
            <person name="Tyagi A.K."/>
            <person name="Gaikwad K."/>
            <person name="Singh A."/>
            <person name="Dalal V."/>
            <person name="Srivastava S."/>
            <person name="Dixit A."/>
            <person name="Pal A.K."/>
            <person name="Ghazi I.A."/>
            <person name="Yadav M."/>
            <person name="Pandit A."/>
            <person name="Bhargava A."/>
            <person name="Sureshbabu K."/>
            <person name="Batra K."/>
            <person name="Sharma T.R."/>
            <person name="Mohapatra T."/>
            <person name="Singh N.K."/>
            <person name="Messing J."/>
            <person name="Nelson A.B."/>
            <person name="Fuks G."/>
            <person name="Kavchok S."/>
            <person name="Keizer G."/>
            <person name="Linton E."/>
            <person name="Llaca V."/>
            <person name="Song R."/>
            <person name="Tanyolac B."/>
            <person name="Young S."/>
            <person name="Ho-Il K."/>
            <person name="Hahn J.H."/>
            <person name="Sangsakoo G."/>
            <person name="Vanavichit A."/>
            <person name="de Mattos Luiz.A.T."/>
            <person name="Zimmer P.D."/>
            <person name="Malone G."/>
            <person name="Dellagostin O."/>
            <person name="de Oliveira A.C."/>
            <person name="Bevan M."/>
            <person name="Bancroft I."/>
            <person name="Minx P."/>
            <person name="Cordum H."/>
            <person name="Wilson R."/>
            <person name="Cheng Z."/>
            <person name="Jin W."/>
            <person name="Jiang J."/>
            <person name="Leong S.A."/>
            <person name="Iwama H."/>
            <person name="Gojobori T."/>
            <person name="Itoh T."/>
            <person name="Niimura Y."/>
            <person name="Fujii Y."/>
            <person name="Habara T."/>
            <person name="Sakai H."/>
            <person name="Sato Y."/>
            <person name="Wilson G."/>
            <person name="Kumar K."/>
            <person name="McCouch S."/>
            <person name="Juretic N."/>
            <person name="Hoen D."/>
            <person name="Wright S."/>
            <person name="Bruskiewich R."/>
            <person name="Bureau T."/>
            <person name="Miyao A."/>
            <person name="Hirochika H."/>
            <person name="Nishikawa T."/>
            <person name="Kadowaki K."/>
            <person name="Sugiura M."/>
            <person name="Burr B."/>
            <person name="Sasaki T."/>
        </authorList>
    </citation>
    <scope>NUCLEOTIDE SEQUENCE [LARGE SCALE GENOMIC DNA]</scope>
    <source>
        <strain evidence="3">cv. Nipponbare</strain>
    </source>
</reference>